<feature type="compositionally biased region" description="Low complexity" evidence="1">
    <location>
        <begin position="95"/>
        <end position="112"/>
    </location>
</feature>
<reference evidence="3" key="1">
    <citation type="journal article" date="2019" name="Int. J. Syst. Evol. Microbiol.">
        <title>The Global Catalogue of Microorganisms (GCM) 10K type strain sequencing project: providing services to taxonomists for standard genome sequencing and annotation.</title>
        <authorList>
            <consortium name="The Broad Institute Genomics Platform"/>
            <consortium name="The Broad Institute Genome Sequencing Center for Infectious Disease"/>
            <person name="Wu L."/>
            <person name="Ma J."/>
        </authorList>
    </citation>
    <scope>NUCLEOTIDE SEQUENCE [LARGE SCALE GENOMIC DNA]</scope>
    <source>
        <strain evidence="3">JCM 3380</strain>
    </source>
</reference>
<protein>
    <submittedName>
        <fullName evidence="2">Uncharacterized protein</fullName>
    </submittedName>
</protein>
<comment type="caution">
    <text evidence="2">The sequence shown here is derived from an EMBL/GenBank/DDBJ whole genome shotgun (WGS) entry which is preliminary data.</text>
</comment>
<feature type="region of interest" description="Disordered" evidence="1">
    <location>
        <begin position="89"/>
        <end position="173"/>
    </location>
</feature>
<evidence type="ECO:0000313" key="2">
    <source>
        <dbReference type="EMBL" id="GAA0251344.1"/>
    </source>
</evidence>
<dbReference type="EMBL" id="BAAABU010000019">
    <property type="protein sequence ID" value="GAA0251344.1"/>
    <property type="molecule type" value="Genomic_DNA"/>
</dbReference>
<feature type="compositionally biased region" description="Basic and acidic residues" evidence="1">
    <location>
        <begin position="136"/>
        <end position="145"/>
    </location>
</feature>
<dbReference type="Proteomes" id="UP001500416">
    <property type="component" value="Unassembled WGS sequence"/>
</dbReference>
<evidence type="ECO:0000256" key="1">
    <source>
        <dbReference type="SAM" id="MobiDB-lite"/>
    </source>
</evidence>
<proteinExistence type="predicted"/>
<sequence length="202" mass="21420">MASVDDVARQVSAAIDKASEARDSLAQADDLAEEAHDELAVTLRGARSDLSSDVEHILAMLINARDGMRGLFGILNRGRGTAERYLSTLTGEGTPEQGPAPQRPAQPSQQSAKHQPASPFPAHQAEPSGPPVIPPERVEELRRELPPPVVPNSGQKTVGRWIGPDGTAEPIQSGFDQRSALVQSQLARMGLPEGSGRSGDVE</sequence>
<accession>A0ABP3E3G5</accession>
<evidence type="ECO:0000313" key="3">
    <source>
        <dbReference type="Proteomes" id="UP001500416"/>
    </source>
</evidence>
<name>A0ABP3E3G5_9PSEU</name>
<organism evidence="2 3">
    <name type="scientific">Saccharothrix mutabilis subsp. mutabilis</name>
    <dbReference type="NCBI Taxonomy" id="66855"/>
    <lineage>
        <taxon>Bacteria</taxon>
        <taxon>Bacillati</taxon>
        <taxon>Actinomycetota</taxon>
        <taxon>Actinomycetes</taxon>
        <taxon>Pseudonocardiales</taxon>
        <taxon>Pseudonocardiaceae</taxon>
        <taxon>Saccharothrix</taxon>
    </lineage>
</organism>
<gene>
    <name evidence="2" type="ORF">GCM10010492_59610</name>
</gene>
<keyword evidence="3" id="KW-1185">Reference proteome</keyword>